<dbReference type="GO" id="GO:0043737">
    <property type="term" value="F:deoxyribonuclease V activity"/>
    <property type="evidence" value="ECO:0007669"/>
    <property type="project" value="UniProtKB-UniRule"/>
</dbReference>
<keyword evidence="8" id="KW-1185">Reference proteome</keyword>
<dbReference type="AlphaFoldDB" id="A0A846XJB1"/>
<feature type="binding site" evidence="6">
    <location>
        <position position="44"/>
    </location>
    <ligand>
        <name>Mg(2+)</name>
        <dbReference type="ChEBI" id="CHEBI:18420"/>
    </ligand>
</feature>
<comment type="catalytic activity">
    <reaction evidence="6">
        <text>Endonucleolytic cleavage at apurinic or apyrimidinic sites to products with a 5'-phosphate.</text>
        <dbReference type="EC" id="3.1.21.7"/>
    </reaction>
</comment>
<name>A0A846XJB1_9NOCA</name>
<dbReference type="GO" id="GO:0000287">
    <property type="term" value="F:magnesium ion binding"/>
    <property type="evidence" value="ECO:0007669"/>
    <property type="project" value="UniProtKB-UniRule"/>
</dbReference>
<keyword evidence="6" id="KW-0460">Magnesium</keyword>
<protein>
    <recommendedName>
        <fullName evidence="6">Endonuclease V</fullName>
        <ecNumber evidence="6">3.1.21.7</ecNumber>
    </recommendedName>
    <alternativeName>
        <fullName evidence="6">Deoxyinosine 3'endonuclease</fullName>
    </alternativeName>
    <alternativeName>
        <fullName evidence="6">Deoxyribonuclease V</fullName>
        <shortName evidence="6">DNase V</shortName>
    </alternativeName>
</protein>
<comment type="cofactor">
    <cofactor evidence="6">
        <name>Mg(2+)</name>
        <dbReference type="ChEBI" id="CHEBI:18420"/>
    </cofactor>
</comment>
<evidence type="ECO:0000256" key="4">
    <source>
        <dbReference type="ARBA" id="ARBA00022759"/>
    </source>
</evidence>
<feature type="site" description="Interaction with target DNA" evidence="6">
    <location>
        <position position="81"/>
    </location>
</feature>
<dbReference type="EMBL" id="JAAXOO010000004">
    <property type="protein sequence ID" value="NKY34716.1"/>
    <property type="molecule type" value="Genomic_DNA"/>
</dbReference>
<comment type="caution">
    <text evidence="7">The sequence shown here is derived from an EMBL/GenBank/DDBJ whole genome shotgun (WGS) entry which is preliminary data.</text>
</comment>
<keyword evidence="6" id="KW-0227">DNA damage</keyword>
<dbReference type="CDD" id="cd06559">
    <property type="entry name" value="Endonuclease_V"/>
    <property type="match status" value="1"/>
</dbReference>
<feature type="binding site" evidence="6">
    <location>
        <position position="111"/>
    </location>
    <ligand>
        <name>Mg(2+)</name>
        <dbReference type="ChEBI" id="CHEBI:18420"/>
    </ligand>
</feature>
<dbReference type="PANTHER" id="PTHR28511">
    <property type="entry name" value="ENDONUCLEASE V"/>
    <property type="match status" value="1"/>
</dbReference>
<accession>A0A846XJB1</accession>
<comment type="similarity">
    <text evidence="6">Belongs to the endonuclease V family.</text>
</comment>
<keyword evidence="2 6" id="KW-0963">Cytoplasm</keyword>
<dbReference type="EC" id="3.1.21.7" evidence="6"/>
<comment type="function">
    <text evidence="6">DNA repair enzyme involved in the repair of deaminated bases. Selectively cleaves double-stranded DNA at the second phosphodiester bond 3' to a deoxyinosine leaving behind the intact lesion on the nicked DNA.</text>
</comment>
<evidence type="ECO:0000313" key="8">
    <source>
        <dbReference type="Proteomes" id="UP000565715"/>
    </source>
</evidence>
<dbReference type="Gene3D" id="3.30.2170.10">
    <property type="entry name" value="archaeoglobus fulgidus dsm 4304 superfamily"/>
    <property type="match status" value="1"/>
</dbReference>
<evidence type="ECO:0000256" key="5">
    <source>
        <dbReference type="ARBA" id="ARBA00022801"/>
    </source>
</evidence>
<dbReference type="GO" id="GO:0005737">
    <property type="term" value="C:cytoplasm"/>
    <property type="evidence" value="ECO:0007669"/>
    <property type="project" value="UniProtKB-SubCell"/>
</dbReference>
<sequence>MVRVRQMHEWVVSEEEAIAIQQRLRAQVVVDDDHGPVRRVAGLDVAYRDPDTAIGVVTVLDTESLTILDQAVIRERIEFPYISGLFAFREIPALTRALEELTAEPDVLVCDGHGSAHPRRFGLAAHLGVLTGLPSIGVAKNSYGEFSAPGPDRGDWSPVTAEGEIVGRALRTRRGIKPVYVSVGHRFTLDSACELVLRLAPRYRLPETTRTADHLGRIS</sequence>
<evidence type="ECO:0000256" key="1">
    <source>
        <dbReference type="ARBA" id="ARBA00004496"/>
    </source>
</evidence>
<keyword evidence="3 6" id="KW-0540">Nuclease</keyword>
<keyword evidence="4 6" id="KW-0255">Endonuclease</keyword>
<dbReference type="GO" id="GO:0006281">
    <property type="term" value="P:DNA repair"/>
    <property type="evidence" value="ECO:0007669"/>
    <property type="project" value="UniProtKB-UniRule"/>
</dbReference>
<evidence type="ECO:0000256" key="3">
    <source>
        <dbReference type="ARBA" id="ARBA00022722"/>
    </source>
</evidence>
<gene>
    <name evidence="6" type="primary">nfi</name>
    <name evidence="7" type="ORF">HGA13_16780</name>
</gene>
<keyword evidence="6" id="KW-0479">Metal-binding</keyword>
<dbReference type="GO" id="GO:0003727">
    <property type="term" value="F:single-stranded RNA binding"/>
    <property type="evidence" value="ECO:0007669"/>
    <property type="project" value="TreeGrafter"/>
</dbReference>
<dbReference type="Proteomes" id="UP000565715">
    <property type="component" value="Unassembled WGS sequence"/>
</dbReference>
<dbReference type="HAMAP" id="MF_00801">
    <property type="entry name" value="Endonuclease_5"/>
    <property type="match status" value="1"/>
</dbReference>
<dbReference type="GO" id="GO:0016891">
    <property type="term" value="F:RNA endonuclease activity producing 5'-phosphomonoesters, hydrolytic mechanism"/>
    <property type="evidence" value="ECO:0007669"/>
    <property type="project" value="TreeGrafter"/>
</dbReference>
<reference evidence="7 8" key="1">
    <citation type="submission" date="2020-04" db="EMBL/GenBank/DDBJ databases">
        <title>MicrobeNet Type strains.</title>
        <authorList>
            <person name="Nicholson A.C."/>
        </authorList>
    </citation>
    <scope>NUCLEOTIDE SEQUENCE [LARGE SCALE GENOMIC DNA]</scope>
    <source>
        <strain evidence="7 8">DSM 45078</strain>
    </source>
</reference>
<evidence type="ECO:0000313" key="7">
    <source>
        <dbReference type="EMBL" id="NKY34716.1"/>
    </source>
</evidence>
<comment type="subcellular location">
    <subcellularLocation>
        <location evidence="1 6">Cytoplasm</location>
    </subcellularLocation>
</comment>
<organism evidence="7 8">
    <name type="scientific">Nocardia speluncae</name>
    <dbReference type="NCBI Taxonomy" id="419477"/>
    <lineage>
        <taxon>Bacteria</taxon>
        <taxon>Bacillati</taxon>
        <taxon>Actinomycetota</taxon>
        <taxon>Actinomycetes</taxon>
        <taxon>Mycobacteriales</taxon>
        <taxon>Nocardiaceae</taxon>
        <taxon>Nocardia</taxon>
    </lineage>
</organism>
<keyword evidence="5 6" id="KW-0378">Hydrolase</keyword>
<dbReference type="InterPro" id="IPR007581">
    <property type="entry name" value="Endonuclease-V"/>
</dbReference>
<dbReference type="PANTHER" id="PTHR28511:SF1">
    <property type="entry name" value="ENDONUCLEASE V"/>
    <property type="match status" value="1"/>
</dbReference>
<keyword evidence="6" id="KW-0234">DNA repair</keyword>
<proteinExistence type="inferred from homology"/>
<dbReference type="Pfam" id="PF04493">
    <property type="entry name" value="Endonuclease_5"/>
    <property type="match status" value="1"/>
</dbReference>
<dbReference type="RefSeq" id="WP_068046311.1">
    <property type="nucleotide sequence ID" value="NZ_JAAXOO010000004.1"/>
</dbReference>
<evidence type="ECO:0000256" key="6">
    <source>
        <dbReference type="HAMAP-Rule" id="MF_00801"/>
    </source>
</evidence>
<evidence type="ECO:0000256" key="2">
    <source>
        <dbReference type="ARBA" id="ARBA00022490"/>
    </source>
</evidence>